<evidence type="ECO:0000259" key="2">
    <source>
        <dbReference type="Pfam" id="PF24883"/>
    </source>
</evidence>
<keyword evidence="1" id="KW-0677">Repeat</keyword>
<evidence type="ECO:0000313" key="4">
    <source>
        <dbReference type="Proteomes" id="UP001465668"/>
    </source>
</evidence>
<dbReference type="SUPFAM" id="SSF52540">
    <property type="entry name" value="P-loop containing nucleoside triphosphate hydrolases"/>
    <property type="match status" value="1"/>
</dbReference>
<dbReference type="InterPro" id="IPR056884">
    <property type="entry name" value="NPHP3-like_N"/>
</dbReference>
<evidence type="ECO:0000313" key="3">
    <source>
        <dbReference type="EMBL" id="KAK9772668.1"/>
    </source>
</evidence>
<dbReference type="Proteomes" id="UP001465668">
    <property type="component" value="Unassembled WGS sequence"/>
</dbReference>
<proteinExistence type="predicted"/>
<dbReference type="InterPro" id="IPR027417">
    <property type="entry name" value="P-loop_NTPase"/>
</dbReference>
<dbReference type="PANTHER" id="PTHR10039">
    <property type="entry name" value="AMELOGENIN"/>
    <property type="match status" value="1"/>
</dbReference>
<protein>
    <recommendedName>
        <fullName evidence="2">Nephrocystin 3-like N-terminal domain-containing protein</fullName>
    </recommendedName>
</protein>
<keyword evidence="4" id="KW-1185">Reference proteome</keyword>
<reference evidence="3 4" key="1">
    <citation type="submission" date="2024-02" db="EMBL/GenBank/DDBJ databases">
        <title>First draft genome assembly of two strains of Seiridium cardinale.</title>
        <authorList>
            <person name="Emiliani G."/>
            <person name="Scali E."/>
        </authorList>
    </citation>
    <scope>NUCLEOTIDE SEQUENCE [LARGE SCALE GENOMIC DNA]</scope>
    <source>
        <strain evidence="3 4">BM-138-000479</strain>
    </source>
</reference>
<sequence length="937" mass="107114">MAEVVALITQISGIINNSHGLVGWCCDVTGAIANVPEEILAVRSEVTTFEYNIRQLQSFVNTHPNDAQRLAHLNAPNGTLETAMAIVKQLMILLEVKEFSPMDSDPQIRLTTLEQLQWTLKKTEVRELLEKLGRCRNSIDSDLTIMLAQQVYGLREGLNETNKGISVIIKTQTESLTLEVMKWFATNGAEMRHMHQGKRQQHEENTCKWITREEFWRQWLSRPGDPSGSRIFRWATGLPGTGKTILAYFIIEQTLDFFKTKGVTYYYCHHARSQDESIPFLKHVVKGLMGNPQLYVPSRMYERHKIDRELDAEDLLHCLAELSPKLPEGVHIIVDAVDESRPRDNLLDVLVAIGTEQRFWNVSLMVTSRPEPDIMAKLEQHGRSRIEISMCNQGVRADIRRVVHTELRSTPWSDEFRKDVENTLVQGARGMFRWVACQLDLIKRLARHPTNGEQAIREELKNLPGDIFATYERILLEIDDVDKPFARTALALICCKNANIPTAEILVEACLYNVRHGHITKYNINLFANIFGSLIRIYPGKTPRSVFNTPSAEPAVHSQASLAHYTVAEYLRHPDTSKGAAAFFYLSEDDLNTIDLLVGFNGLQYFGLGRVTATKARITRFEEHCLEKTEHALSNRRRSTILKHDELYEAVLRSLKSTSPHAAWIRQQNGILEVPIVGEFCDQVGTLLNIVHLKWFDMARKYLESHQDFTRLRRNDKVRFWTTSFKLEGEHNTYETILTYCVRNRMRSFLNLFISHGASFQYESEILYAAMYNPEKDGTTTTTTLHLLRDILDFGRGANPNPVPAHRTDRHRSLDRRTRSEAEFAFTPLQVAVALLEHEWVDALLNAYAEPNKTGMNGGQIPHGYDRGKGIDCKYLCSIGERTPLEICRMARPPWVRPGHADGRHEIDIMLTRWGAEIGEVESDRMAIDLTGEEMEQ</sequence>
<dbReference type="PANTHER" id="PTHR10039:SF16">
    <property type="entry name" value="GPI INOSITOL-DEACYLASE"/>
    <property type="match status" value="1"/>
</dbReference>
<feature type="domain" description="Nephrocystin 3-like N-terminal" evidence="2">
    <location>
        <begin position="205"/>
        <end position="369"/>
    </location>
</feature>
<accession>A0ABR2XFT1</accession>
<comment type="caution">
    <text evidence="3">The sequence shown here is derived from an EMBL/GenBank/DDBJ whole genome shotgun (WGS) entry which is preliminary data.</text>
</comment>
<dbReference type="Pfam" id="PF24883">
    <property type="entry name" value="NPHP3_N"/>
    <property type="match status" value="1"/>
</dbReference>
<name>A0ABR2XFT1_9PEZI</name>
<gene>
    <name evidence="3" type="ORF">SCAR479_10719</name>
</gene>
<dbReference type="EMBL" id="JARVKM010000059">
    <property type="protein sequence ID" value="KAK9772668.1"/>
    <property type="molecule type" value="Genomic_DNA"/>
</dbReference>
<organism evidence="3 4">
    <name type="scientific">Seiridium cardinale</name>
    <dbReference type="NCBI Taxonomy" id="138064"/>
    <lineage>
        <taxon>Eukaryota</taxon>
        <taxon>Fungi</taxon>
        <taxon>Dikarya</taxon>
        <taxon>Ascomycota</taxon>
        <taxon>Pezizomycotina</taxon>
        <taxon>Sordariomycetes</taxon>
        <taxon>Xylariomycetidae</taxon>
        <taxon>Amphisphaeriales</taxon>
        <taxon>Sporocadaceae</taxon>
        <taxon>Seiridium</taxon>
    </lineage>
</organism>
<dbReference type="Gene3D" id="3.40.50.300">
    <property type="entry name" value="P-loop containing nucleotide triphosphate hydrolases"/>
    <property type="match status" value="1"/>
</dbReference>
<evidence type="ECO:0000256" key="1">
    <source>
        <dbReference type="ARBA" id="ARBA00022737"/>
    </source>
</evidence>